<dbReference type="InterPro" id="IPR036291">
    <property type="entry name" value="NAD(P)-bd_dom_sf"/>
</dbReference>
<dbReference type="Pfam" id="PF13460">
    <property type="entry name" value="NAD_binding_10"/>
    <property type="match status" value="1"/>
</dbReference>
<accession>A0ABR4G3A3</accession>
<keyword evidence="4" id="KW-1185">Reference proteome</keyword>
<feature type="domain" description="NAD(P)-binding" evidence="2">
    <location>
        <begin position="7"/>
        <end position="221"/>
    </location>
</feature>
<comment type="caution">
    <text evidence="3">The sequence shown here is derived from an EMBL/GenBank/DDBJ whole genome shotgun (WGS) entry which is preliminary data.</text>
</comment>
<dbReference type="PANTHER" id="PTHR15020:SF50">
    <property type="entry name" value="UPF0659 PROTEIN YMR090W"/>
    <property type="match status" value="1"/>
</dbReference>
<evidence type="ECO:0000259" key="2">
    <source>
        <dbReference type="Pfam" id="PF13460"/>
    </source>
</evidence>
<organism evidence="3 4">
    <name type="scientific">Aspergillus keveii</name>
    <dbReference type="NCBI Taxonomy" id="714993"/>
    <lineage>
        <taxon>Eukaryota</taxon>
        <taxon>Fungi</taxon>
        <taxon>Dikarya</taxon>
        <taxon>Ascomycota</taxon>
        <taxon>Pezizomycotina</taxon>
        <taxon>Eurotiomycetes</taxon>
        <taxon>Eurotiomycetidae</taxon>
        <taxon>Eurotiales</taxon>
        <taxon>Aspergillaceae</taxon>
        <taxon>Aspergillus</taxon>
        <taxon>Aspergillus subgen. Nidulantes</taxon>
    </lineage>
</organism>
<dbReference type="Proteomes" id="UP001610563">
    <property type="component" value="Unassembled WGS sequence"/>
</dbReference>
<proteinExistence type="inferred from homology"/>
<evidence type="ECO:0000313" key="3">
    <source>
        <dbReference type="EMBL" id="KAL2793494.1"/>
    </source>
</evidence>
<protein>
    <recommendedName>
        <fullName evidence="2">NAD(P)-binding domain-containing protein</fullName>
    </recommendedName>
</protein>
<gene>
    <name evidence="3" type="ORF">BJX66DRAFT_306014</name>
</gene>
<dbReference type="SUPFAM" id="SSF51735">
    <property type="entry name" value="NAD(P)-binding Rossmann-fold domains"/>
    <property type="match status" value="1"/>
</dbReference>
<comment type="similarity">
    <text evidence="1">Belongs to the avfA family.</text>
</comment>
<dbReference type="Gene3D" id="3.40.50.720">
    <property type="entry name" value="NAD(P)-binding Rossmann-like Domain"/>
    <property type="match status" value="1"/>
</dbReference>
<evidence type="ECO:0000313" key="4">
    <source>
        <dbReference type="Proteomes" id="UP001610563"/>
    </source>
</evidence>
<dbReference type="InterPro" id="IPR016040">
    <property type="entry name" value="NAD(P)-bd_dom"/>
</dbReference>
<dbReference type="EMBL" id="JBFTWV010000057">
    <property type="protein sequence ID" value="KAL2793494.1"/>
    <property type="molecule type" value="Genomic_DNA"/>
</dbReference>
<reference evidence="3 4" key="1">
    <citation type="submission" date="2024-07" db="EMBL/GenBank/DDBJ databases">
        <title>Section-level genome sequencing and comparative genomics of Aspergillus sections Usti and Cavernicolus.</title>
        <authorList>
            <consortium name="Lawrence Berkeley National Laboratory"/>
            <person name="Nybo J.L."/>
            <person name="Vesth T.C."/>
            <person name="Theobald S."/>
            <person name="Frisvad J.C."/>
            <person name="Larsen T.O."/>
            <person name="Kjaerboelling I."/>
            <person name="Rothschild-Mancinelli K."/>
            <person name="Lyhne E.K."/>
            <person name="Kogle M.E."/>
            <person name="Barry K."/>
            <person name="Clum A."/>
            <person name="Na H."/>
            <person name="Ledsgaard L."/>
            <person name="Lin J."/>
            <person name="Lipzen A."/>
            <person name="Kuo A."/>
            <person name="Riley R."/>
            <person name="Mondo S."/>
            <person name="Labutti K."/>
            <person name="Haridas S."/>
            <person name="Pangalinan J."/>
            <person name="Salamov A.A."/>
            <person name="Simmons B.A."/>
            <person name="Magnuson J.K."/>
            <person name="Chen J."/>
            <person name="Drula E."/>
            <person name="Henrissat B."/>
            <person name="Wiebenga A."/>
            <person name="Lubbers R.J."/>
            <person name="Gomes A.C."/>
            <person name="Makela M.R."/>
            <person name="Stajich J."/>
            <person name="Grigoriev I.V."/>
            <person name="Mortensen U.H."/>
            <person name="De Vries R.P."/>
            <person name="Baker S.E."/>
            <person name="Andersen M.R."/>
        </authorList>
    </citation>
    <scope>NUCLEOTIDE SEQUENCE [LARGE SCALE GENOMIC DNA]</scope>
    <source>
        <strain evidence="3 4">CBS 209.92</strain>
    </source>
</reference>
<evidence type="ECO:0000256" key="1">
    <source>
        <dbReference type="ARBA" id="ARBA00038376"/>
    </source>
</evidence>
<dbReference type="PANTHER" id="PTHR15020">
    <property type="entry name" value="FLAVIN REDUCTASE-RELATED"/>
    <property type="match status" value="1"/>
</dbReference>
<name>A0ABR4G3A3_9EURO</name>
<sequence>MHAIILGGNGRIACAMTQLLLARSWAVTSIIRNPRQEAGILALGEGQPGRIHVLYYDLSDFKTASDAEGLFTRSGADCGVFAAGSFTNVYGIDRDAAKSAIAAATALPTVTKFLMISFPASRRNPAPWWNGKDIADYTSERNAYPEIGDAKIQADEYLVAMAHARRQRDGTESDSTFQAISLRPTWLTTGKGTGRVSLGKTRALGTVAIGDVAGVAVEMLSRDDVSGWFDLVEGGVGIAEAVEGVVEEGIDCVDGEDLERMYALAD</sequence>